<protein>
    <submittedName>
        <fullName evidence="3">SPFH domain-containing protein</fullName>
    </submittedName>
</protein>
<accession>A0A371P363</accession>
<gene>
    <name evidence="3" type="ORF">DX116_14400</name>
</gene>
<feature type="domain" description="Band 7" evidence="2">
    <location>
        <begin position="63"/>
        <end position="253"/>
    </location>
</feature>
<dbReference type="Pfam" id="PF01145">
    <property type="entry name" value="Band_7"/>
    <property type="match status" value="1"/>
</dbReference>
<dbReference type="EMBL" id="QUBR01000002">
    <property type="protein sequence ID" value="REK70335.1"/>
    <property type="molecule type" value="Genomic_DNA"/>
</dbReference>
<keyword evidence="1" id="KW-0812">Transmembrane</keyword>
<keyword evidence="1" id="KW-1133">Transmembrane helix</keyword>
<evidence type="ECO:0000259" key="2">
    <source>
        <dbReference type="Pfam" id="PF01145"/>
    </source>
</evidence>
<dbReference type="Proteomes" id="UP000265581">
    <property type="component" value="Unassembled WGS sequence"/>
</dbReference>
<dbReference type="AlphaFoldDB" id="A0A371P363"/>
<sequence length="319" mass="34034">MPANLSLAVFLLVVALVVAIVWRSRRGASASPTSAAVRRWTGYGALATAALALVLLATSCVTQVTTKNVGVVTSFGRPVGALGNGLHLKAPWHKVTEFDAAVQTDTHKAGDGDGSCTDIRIGNQSVACVDNSVRWRIVQDSADDLYRDYREFENVRDSLVTRELDAALNEVFADYDPLAGVDTNGASTAPSLDELSEAVTTRLRQKVGQQVEVLSVIIPLVSFDKTTQDKINDYQAELANTRIARQKQQTADAQAEANRKLSSSVSNDPNVLVSRCFDILSEMVASKEPVPAGFTCWPGGGTGIVLPSAGQSGSRDAER</sequence>
<dbReference type="PANTHER" id="PTHR42911:SF1">
    <property type="entry name" value="MODULATOR OF FTSH PROTEASE HFLC"/>
    <property type="match status" value="1"/>
</dbReference>
<proteinExistence type="predicted"/>
<dbReference type="InterPro" id="IPR001107">
    <property type="entry name" value="Band_7"/>
</dbReference>
<keyword evidence="4" id="KW-1185">Reference proteome</keyword>
<name>A0A371P363_9ACTN</name>
<dbReference type="RefSeq" id="WP_119704930.1">
    <property type="nucleotide sequence ID" value="NZ_JBHSOI010000002.1"/>
</dbReference>
<evidence type="ECO:0000313" key="4">
    <source>
        <dbReference type="Proteomes" id="UP000265581"/>
    </source>
</evidence>
<evidence type="ECO:0000313" key="3">
    <source>
        <dbReference type="EMBL" id="REK70335.1"/>
    </source>
</evidence>
<comment type="caution">
    <text evidence="3">The sequence shown here is derived from an EMBL/GenBank/DDBJ whole genome shotgun (WGS) entry which is preliminary data.</text>
</comment>
<dbReference type="OrthoDB" id="4570918at2"/>
<dbReference type="PANTHER" id="PTHR42911">
    <property type="entry name" value="MODULATOR OF FTSH PROTEASE HFLC"/>
    <property type="match status" value="1"/>
</dbReference>
<reference evidence="3 4" key="1">
    <citation type="submission" date="2018-08" db="EMBL/GenBank/DDBJ databases">
        <title>Aeromicrobium sp. M2KJ-4, whole genome shotgun sequence.</title>
        <authorList>
            <person name="Tuo L."/>
        </authorList>
    </citation>
    <scope>NUCLEOTIDE SEQUENCE [LARGE SCALE GENOMIC DNA]</scope>
    <source>
        <strain evidence="3 4">M2KJ-4</strain>
    </source>
</reference>
<evidence type="ECO:0000256" key="1">
    <source>
        <dbReference type="SAM" id="Phobius"/>
    </source>
</evidence>
<organism evidence="3 4">
    <name type="scientific">Aeromicrobium endophyticum</name>
    <dbReference type="NCBI Taxonomy" id="2292704"/>
    <lineage>
        <taxon>Bacteria</taxon>
        <taxon>Bacillati</taxon>
        <taxon>Actinomycetota</taxon>
        <taxon>Actinomycetes</taxon>
        <taxon>Propionibacteriales</taxon>
        <taxon>Nocardioidaceae</taxon>
        <taxon>Aeromicrobium</taxon>
    </lineage>
</organism>
<keyword evidence="1" id="KW-0472">Membrane</keyword>
<feature type="transmembrane region" description="Helical" evidence="1">
    <location>
        <begin position="40"/>
        <end position="58"/>
    </location>
</feature>